<dbReference type="GO" id="GO:0015385">
    <property type="term" value="F:sodium:proton antiporter activity"/>
    <property type="evidence" value="ECO:0007669"/>
    <property type="project" value="InterPro"/>
</dbReference>
<evidence type="ECO:0000256" key="9">
    <source>
        <dbReference type="RuleBase" id="RU003722"/>
    </source>
</evidence>
<comment type="similarity">
    <text evidence="9">Belongs to the monovalent cation:proton antiporter 1 (CPA1) transporter (TC 2.A.36) family.</text>
</comment>
<feature type="domain" description="Cation/H+ exchanger transmembrane" evidence="11">
    <location>
        <begin position="40"/>
        <end position="418"/>
    </location>
</feature>
<keyword evidence="6 9" id="KW-0406">Ion transport</keyword>
<keyword evidence="13" id="KW-1185">Reference proteome</keyword>
<dbReference type="GO" id="GO:0015386">
    <property type="term" value="F:potassium:proton antiporter activity"/>
    <property type="evidence" value="ECO:0007669"/>
    <property type="project" value="TreeGrafter"/>
</dbReference>
<evidence type="ECO:0000256" key="6">
    <source>
        <dbReference type="ARBA" id="ARBA00023065"/>
    </source>
</evidence>
<keyword evidence="5" id="KW-0915">Sodium</keyword>
<feature type="transmembrane region" description="Helical" evidence="10">
    <location>
        <begin position="393"/>
        <end position="417"/>
    </location>
</feature>
<feature type="transmembrane region" description="Helical" evidence="10">
    <location>
        <begin position="246"/>
        <end position="274"/>
    </location>
</feature>
<keyword evidence="9" id="KW-0050">Antiport</keyword>
<evidence type="ECO:0000256" key="5">
    <source>
        <dbReference type="ARBA" id="ARBA00023053"/>
    </source>
</evidence>
<dbReference type="InterPro" id="IPR006153">
    <property type="entry name" value="Cation/H_exchanger_TM"/>
</dbReference>
<evidence type="ECO:0000256" key="3">
    <source>
        <dbReference type="ARBA" id="ARBA00022692"/>
    </source>
</evidence>
<dbReference type="PANTHER" id="PTHR10110">
    <property type="entry name" value="SODIUM/HYDROGEN EXCHANGER"/>
    <property type="match status" value="1"/>
</dbReference>
<feature type="transmembrane region" description="Helical" evidence="10">
    <location>
        <begin position="5"/>
        <end position="24"/>
    </location>
</feature>
<keyword evidence="3 9" id="KW-0812">Transmembrane</keyword>
<dbReference type="GO" id="GO:0098719">
    <property type="term" value="P:sodium ion import across plasma membrane"/>
    <property type="evidence" value="ECO:0007669"/>
    <property type="project" value="TreeGrafter"/>
</dbReference>
<sequence>MDVQILCNAILFMLTLLVINEVLTNYTMKNQNLKKYLNNTTITTLIGIVAGLFLLYIDKSMLVQEYKQGFSQFFLIVLLPPILFESAINMEKALFFQNFGSILMYAVIGTIIAVFVTTFCLYLIGLLIQKLSLTSCYAFGSLISSTDPVAVLSIFKKLNADKQMHILIYGESILNDAISLLLYEISGRIRNQELVGFGDATKQFLLIFLISIAIGVIIGALCAYILKVKEEVSYETEHIEVSVTVIIPWVCYLISEAVGFSGIVSIVFCGIVMAKYALPNLSESGKELLNKFYHILSYNFENLVFLFIGIGMVGYDLAWSEMGIILGISIIIIVVFARLINIKINSFILNRYRQDNFIKQNHQKAMWFCGLRGAMAYALALDSADTFKEEGEIMLTMTIVIIAFNIFVQGSTLQYVLQLCDIQDKSNVLSSDQIQRIIKWKVAAQKQQTKKDGHIE</sequence>
<name>A0A8S1QS95_9CILI</name>
<evidence type="ECO:0000259" key="11">
    <source>
        <dbReference type="Pfam" id="PF00999"/>
    </source>
</evidence>
<dbReference type="GO" id="GO:0005886">
    <property type="term" value="C:plasma membrane"/>
    <property type="evidence" value="ECO:0007669"/>
    <property type="project" value="TreeGrafter"/>
</dbReference>
<reference evidence="12" key="1">
    <citation type="submission" date="2021-01" db="EMBL/GenBank/DDBJ databases">
        <authorList>
            <consortium name="Genoscope - CEA"/>
            <person name="William W."/>
        </authorList>
    </citation>
    <scope>NUCLEOTIDE SEQUENCE</scope>
</reference>
<feature type="transmembrane region" description="Helical" evidence="10">
    <location>
        <begin position="365"/>
        <end position="381"/>
    </location>
</feature>
<dbReference type="NCBIfam" id="TIGR00840">
    <property type="entry name" value="b_cpa1"/>
    <property type="match status" value="1"/>
</dbReference>
<feature type="transmembrane region" description="Helical" evidence="10">
    <location>
        <begin position="295"/>
        <end position="318"/>
    </location>
</feature>
<dbReference type="InterPro" id="IPR004709">
    <property type="entry name" value="NaH_exchanger"/>
</dbReference>
<dbReference type="Pfam" id="PF00999">
    <property type="entry name" value="Na_H_Exchanger"/>
    <property type="match status" value="1"/>
</dbReference>
<keyword evidence="8 9" id="KW-0739">Sodium transport</keyword>
<evidence type="ECO:0000256" key="1">
    <source>
        <dbReference type="ARBA" id="ARBA00004141"/>
    </source>
</evidence>
<keyword evidence="4 10" id="KW-1133">Transmembrane helix</keyword>
<evidence type="ECO:0000256" key="8">
    <source>
        <dbReference type="ARBA" id="ARBA00023201"/>
    </source>
</evidence>
<dbReference type="EMBL" id="CAJJDN010000117">
    <property type="protein sequence ID" value="CAD8118443.1"/>
    <property type="molecule type" value="Genomic_DNA"/>
</dbReference>
<feature type="transmembrane region" description="Helical" evidence="10">
    <location>
        <begin position="324"/>
        <end position="344"/>
    </location>
</feature>
<comment type="caution">
    <text evidence="12">The sequence shown here is derived from an EMBL/GenBank/DDBJ whole genome shotgun (WGS) entry which is preliminary data.</text>
</comment>
<protein>
    <recommendedName>
        <fullName evidence="9">Sodium/hydrogen exchanger</fullName>
    </recommendedName>
</protein>
<evidence type="ECO:0000256" key="2">
    <source>
        <dbReference type="ARBA" id="ARBA00022448"/>
    </source>
</evidence>
<keyword evidence="2 9" id="KW-0813">Transport</keyword>
<feature type="transmembrane region" description="Helical" evidence="10">
    <location>
        <begin position="69"/>
        <end position="90"/>
    </location>
</feature>
<accession>A0A8S1QS95</accession>
<proteinExistence type="inferred from homology"/>
<evidence type="ECO:0000313" key="12">
    <source>
        <dbReference type="EMBL" id="CAD8118443.1"/>
    </source>
</evidence>
<feature type="transmembrane region" description="Helical" evidence="10">
    <location>
        <begin position="204"/>
        <end position="226"/>
    </location>
</feature>
<feature type="transmembrane region" description="Helical" evidence="10">
    <location>
        <begin position="36"/>
        <end position="57"/>
    </location>
</feature>
<evidence type="ECO:0000256" key="7">
    <source>
        <dbReference type="ARBA" id="ARBA00023136"/>
    </source>
</evidence>
<dbReference type="PANTHER" id="PTHR10110:SF187">
    <property type="entry name" value="SODIUM_HYDROGEN EXCHANGER"/>
    <property type="match status" value="1"/>
</dbReference>
<organism evidence="12 13">
    <name type="scientific">Paramecium sonneborni</name>
    <dbReference type="NCBI Taxonomy" id="65129"/>
    <lineage>
        <taxon>Eukaryota</taxon>
        <taxon>Sar</taxon>
        <taxon>Alveolata</taxon>
        <taxon>Ciliophora</taxon>
        <taxon>Intramacronucleata</taxon>
        <taxon>Oligohymenophorea</taxon>
        <taxon>Peniculida</taxon>
        <taxon>Parameciidae</taxon>
        <taxon>Paramecium</taxon>
    </lineage>
</organism>
<dbReference type="OrthoDB" id="196264at2759"/>
<evidence type="ECO:0000256" key="10">
    <source>
        <dbReference type="SAM" id="Phobius"/>
    </source>
</evidence>
<dbReference type="InterPro" id="IPR018422">
    <property type="entry name" value="Cation/H_exchanger_CPA1"/>
</dbReference>
<feature type="transmembrane region" description="Helical" evidence="10">
    <location>
        <begin position="102"/>
        <end position="124"/>
    </location>
</feature>
<dbReference type="GO" id="GO:0051453">
    <property type="term" value="P:regulation of intracellular pH"/>
    <property type="evidence" value="ECO:0007669"/>
    <property type="project" value="TreeGrafter"/>
</dbReference>
<comment type="subcellular location">
    <subcellularLocation>
        <location evidence="1">Membrane</location>
        <topology evidence="1">Multi-pass membrane protein</topology>
    </subcellularLocation>
</comment>
<dbReference type="Proteomes" id="UP000692954">
    <property type="component" value="Unassembled WGS sequence"/>
</dbReference>
<evidence type="ECO:0000313" key="13">
    <source>
        <dbReference type="Proteomes" id="UP000692954"/>
    </source>
</evidence>
<evidence type="ECO:0000256" key="4">
    <source>
        <dbReference type="ARBA" id="ARBA00022989"/>
    </source>
</evidence>
<dbReference type="AlphaFoldDB" id="A0A8S1QS95"/>
<keyword evidence="7 10" id="KW-0472">Membrane</keyword>
<gene>
    <name evidence="12" type="ORF">PSON_ATCC_30995.1.T1170103</name>
</gene>